<feature type="active site" description="Proton donor" evidence="17">
    <location>
        <position position="505"/>
    </location>
</feature>
<gene>
    <name evidence="23" type="ORF">GSUB_11015</name>
</gene>
<comment type="cofactor">
    <cofactor evidence="2 16 19">
        <name>Mg(2+)</name>
        <dbReference type="ChEBI" id="CHEBI:18420"/>
    </cofactor>
</comment>
<dbReference type="GO" id="GO:0046872">
    <property type="term" value="F:metal ion binding"/>
    <property type="evidence" value="ECO:0007669"/>
    <property type="project" value="UniProtKB-KW"/>
</dbReference>
<dbReference type="InterPro" id="IPR008731">
    <property type="entry name" value="PTS_EIN"/>
</dbReference>
<evidence type="ECO:0000256" key="2">
    <source>
        <dbReference type="ARBA" id="ARBA00001946"/>
    </source>
</evidence>
<evidence type="ECO:0000256" key="14">
    <source>
        <dbReference type="ARBA" id="ARBA00022842"/>
    </source>
</evidence>
<comment type="similarity">
    <text evidence="4 16">Belongs to the PEP-utilizing enzyme family.</text>
</comment>
<keyword evidence="8 16" id="KW-0963">Cytoplasm</keyword>
<name>A0A0B5FS66_9BACT</name>
<dbReference type="InterPro" id="IPR050499">
    <property type="entry name" value="PEP-utilizing_PTS_enzyme"/>
</dbReference>
<reference evidence="23 24" key="1">
    <citation type="journal article" date="2015" name="Genome Announc.">
        <title>Genomes of Geoalkalibacter ferrihydriticus Z-0531T and Geoalkalibacter subterraneus Red1T, Two Haloalkaliphilic Metal-Reducing Deltaproteobacteria.</title>
        <authorList>
            <person name="Badalamenti J.P."/>
            <person name="Krajmalnik-Brown R."/>
            <person name="Torres C.I."/>
            <person name="Bond D.R."/>
        </authorList>
    </citation>
    <scope>NUCLEOTIDE SEQUENCE [LARGE SCALE GENOMIC DNA]</scope>
    <source>
        <strain evidence="23 24">Red1</strain>
    </source>
</reference>
<evidence type="ECO:0000259" key="22">
    <source>
        <dbReference type="Pfam" id="PF05524"/>
    </source>
</evidence>
<dbReference type="Pfam" id="PF00391">
    <property type="entry name" value="PEP-utilizers"/>
    <property type="match status" value="1"/>
</dbReference>
<dbReference type="InterPro" id="IPR036618">
    <property type="entry name" value="PtsI_HPr-bd_sf"/>
</dbReference>
<keyword evidence="14 16" id="KW-0460">Magnesium</keyword>
<evidence type="ECO:0000256" key="19">
    <source>
        <dbReference type="PIRSR" id="PIRSR000732-3"/>
    </source>
</evidence>
<feature type="binding site" evidence="19">
    <location>
        <position position="434"/>
    </location>
    <ligand>
        <name>Mg(2+)</name>
        <dbReference type="ChEBI" id="CHEBI:18420"/>
    </ligand>
</feature>
<dbReference type="InterPro" id="IPR040442">
    <property type="entry name" value="Pyrv_kinase-like_dom_sf"/>
</dbReference>
<dbReference type="OrthoDB" id="9765468at2"/>
<evidence type="ECO:0000259" key="20">
    <source>
        <dbReference type="Pfam" id="PF00391"/>
    </source>
</evidence>
<comment type="function">
    <text evidence="16">General (non sugar-specific) component of the phosphoenolpyruvate-dependent sugar phosphotransferase system (sugar PTS). This major carbohydrate active-transport system catalyzes the phosphorylation of incoming sugar substrates concomitantly with their translocation across the cell membrane. Enzyme I transfers the phosphoryl group from phosphoenolpyruvate (PEP) to the phosphoryl carrier protein (HPr).</text>
</comment>
<feature type="active site" description="Tele-phosphohistidine intermediate" evidence="17">
    <location>
        <position position="192"/>
    </location>
</feature>
<feature type="binding site" evidence="19">
    <location>
        <position position="458"/>
    </location>
    <ligand>
        <name>Mg(2+)</name>
        <dbReference type="ChEBI" id="CHEBI:18420"/>
    </ligand>
</feature>
<dbReference type="EMBL" id="CP010311">
    <property type="protein sequence ID" value="AJF06985.1"/>
    <property type="molecule type" value="Genomic_DNA"/>
</dbReference>
<evidence type="ECO:0000256" key="6">
    <source>
        <dbReference type="ARBA" id="ARBA00016544"/>
    </source>
</evidence>
<dbReference type="Gene3D" id="1.10.274.10">
    <property type="entry name" value="PtsI, HPr-binding domain"/>
    <property type="match status" value="1"/>
</dbReference>
<accession>A0A0B5FS66</accession>
<dbReference type="InterPro" id="IPR000121">
    <property type="entry name" value="PEP_util_C"/>
</dbReference>
<dbReference type="SUPFAM" id="SSF51621">
    <property type="entry name" value="Phosphoenolpyruvate/pyruvate domain"/>
    <property type="match status" value="1"/>
</dbReference>
<sequence length="585" mass="65543">MDTFLVGLGVSPGISIGESFLYNRARRGIVDRRVPAKQVPDEIARFRRALEDSRRQLLELKASVTSARLRDHVYIIDTHLLILEDEMLVDGTIEHIEQHSLNAESALKRTLDKFREFFDSIEDEYLRDRRSDIDSIGERLMRNLLGEGEKNLSEIERKAVVVAHQLSPADTMQIDREKVTGFVTDVGGRTSHTAILARSLEIPAVIGLENVSALVRPGTPIVIDGNAGTVILNPSPETFKEYLAKKQAFEYLEKELESYRDLPAETTDGHLVVLRGNIELSQEIPAVIAHGGEGIGLFRTEFLFLNRSEPPSEEEQFKVYRDMVQKMIPAPVTIRTLDVGGDKFVPEINLADEANPAMGLRAVRFSLKERRLFKQQLRAILRASAFGCTRIMFPMISGVAEMRQCRALLDEVCAELLQENQPFDEDVEIGIMIETPSAALVADLLAEEVDFFSIGTNDLIQYCLAVDRGNEHVAYLYEPLHPAILRAIKLVCDAGRRAGIRVGMCGEMAAEPLYAPILLGFGFTELSMNAACIPRVKRVIRQISRQVGVDVLEQLLKLPTAHEVNRYMEEDMAHRFPDIFGPPAI</sequence>
<dbReference type="HOGENOM" id="CLU_007308_7_0_7"/>
<evidence type="ECO:0000256" key="10">
    <source>
        <dbReference type="ARBA" id="ARBA00022679"/>
    </source>
</evidence>
<feature type="binding site" evidence="18">
    <location>
        <position position="335"/>
    </location>
    <ligand>
        <name>phosphoenolpyruvate</name>
        <dbReference type="ChEBI" id="CHEBI:58702"/>
    </ligand>
</feature>
<dbReference type="GO" id="GO:0005737">
    <property type="term" value="C:cytoplasm"/>
    <property type="evidence" value="ECO:0007669"/>
    <property type="project" value="UniProtKB-SubCell"/>
</dbReference>
<evidence type="ECO:0000256" key="17">
    <source>
        <dbReference type="PIRSR" id="PIRSR000732-1"/>
    </source>
</evidence>
<dbReference type="GO" id="GO:0009401">
    <property type="term" value="P:phosphoenolpyruvate-dependent sugar phosphotransferase system"/>
    <property type="evidence" value="ECO:0007669"/>
    <property type="project" value="UniProtKB-KW"/>
</dbReference>
<keyword evidence="9 16" id="KW-0762">Sugar transport</keyword>
<evidence type="ECO:0000256" key="1">
    <source>
        <dbReference type="ARBA" id="ARBA00000683"/>
    </source>
</evidence>
<evidence type="ECO:0000313" key="23">
    <source>
        <dbReference type="EMBL" id="AJF06985.1"/>
    </source>
</evidence>
<dbReference type="Pfam" id="PF05524">
    <property type="entry name" value="PEP-utilisers_N"/>
    <property type="match status" value="1"/>
</dbReference>
<feature type="binding site" evidence="18">
    <location>
        <position position="468"/>
    </location>
    <ligand>
        <name>phosphoenolpyruvate</name>
        <dbReference type="ChEBI" id="CHEBI:58702"/>
    </ligand>
</feature>
<evidence type="ECO:0000256" key="11">
    <source>
        <dbReference type="ARBA" id="ARBA00022683"/>
    </source>
</evidence>
<keyword evidence="12 16" id="KW-0479">Metal-binding</keyword>
<comment type="catalytic activity">
    <reaction evidence="1 16">
        <text>L-histidyl-[protein] + phosphoenolpyruvate = N(pros)-phospho-L-histidyl-[protein] + pyruvate</text>
        <dbReference type="Rhea" id="RHEA:23880"/>
        <dbReference type="Rhea" id="RHEA-COMP:9745"/>
        <dbReference type="Rhea" id="RHEA-COMP:9746"/>
        <dbReference type="ChEBI" id="CHEBI:15361"/>
        <dbReference type="ChEBI" id="CHEBI:29979"/>
        <dbReference type="ChEBI" id="CHEBI:58702"/>
        <dbReference type="ChEBI" id="CHEBI:64837"/>
        <dbReference type="EC" id="2.7.3.9"/>
    </reaction>
</comment>
<dbReference type="PROSITE" id="PS00370">
    <property type="entry name" value="PEP_ENZYMES_PHOS_SITE"/>
    <property type="match status" value="1"/>
</dbReference>
<dbReference type="NCBIfam" id="TIGR01417">
    <property type="entry name" value="PTS_I_fam"/>
    <property type="match status" value="1"/>
</dbReference>
<evidence type="ECO:0000256" key="12">
    <source>
        <dbReference type="ARBA" id="ARBA00022723"/>
    </source>
</evidence>
<evidence type="ECO:0000256" key="13">
    <source>
        <dbReference type="ARBA" id="ARBA00022777"/>
    </source>
</evidence>
<dbReference type="SUPFAM" id="SSF52009">
    <property type="entry name" value="Phosphohistidine domain"/>
    <property type="match status" value="1"/>
</dbReference>
<dbReference type="RefSeq" id="WP_040200826.1">
    <property type="nucleotide sequence ID" value="NZ_CP010311.1"/>
</dbReference>
<dbReference type="Gene3D" id="3.50.30.10">
    <property type="entry name" value="Phosphohistidine domain"/>
    <property type="match status" value="1"/>
</dbReference>
<feature type="binding site" evidence="18">
    <location>
        <begin position="457"/>
        <end position="458"/>
    </location>
    <ligand>
        <name>phosphoenolpyruvate</name>
        <dbReference type="ChEBI" id="CHEBI:58702"/>
    </ligand>
</feature>
<dbReference type="Pfam" id="PF02896">
    <property type="entry name" value="PEP-utilizers_C"/>
    <property type="match status" value="1"/>
</dbReference>
<keyword evidence="7 16" id="KW-0813">Transport</keyword>
<keyword evidence="23" id="KW-0670">Pyruvate</keyword>
<comment type="subcellular location">
    <subcellularLocation>
        <location evidence="3 16">Cytoplasm</location>
    </subcellularLocation>
</comment>
<keyword evidence="24" id="KW-1185">Reference proteome</keyword>
<evidence type="ECO:0000256" key="3">
    <source>
        <dbReference type="ARBA" id="ARBA00004496"/>
    </source>
</evidence>
<evidence type="ECO:0000256" key="7">
    <source>
        <dbReference type="ARBA" id="ARBA00022448"/>
    </source>
</evidence>
<keyword evidence="10 16" id="KW-0808">Transferase</keyword>
<evidence type="ECO:0000256" key="16">
    <source>
        <dbReference type="PIRNR" id="PIRNR000732"/>
    </source>
</evidence>
<evidence type="ECO:0000256" key="8">
    <source>
        <dbReference type="ARBA" id="ARBA00022490"/>
    </source>
</evidence>
<evidence type="ECO:0000256" key="15">
    <source>
        <dbReference type="ARBA" id="ARBA00033235"/>
    </source>
</evidence>
<dbReference type="Gene3D" id="3.20.20.60">
    <property type="entry name" value="Phosphoenolpyruvate-binding domains"/>
    <property type="match status" value="1"/>
</dbReference>
<dbReference type="PANTHER" id="PTHR46244">
    <property type="entry name" value="PHOSPHOENOLPYRUVATE-PROTEIN PHOSPHOTRANSFERASE"/>
    <property type="match status" value="1"/>
</dbReference>
<dbReference type="GO" id="GO:0008965">
    <property type="term" value="F:phosphoenolpyruvate-protein phosphotransferase activity"/>
    <property type="evidence" value="ECO:0007669"/>
    <property type="project" value="UniProtKB-EC"/>
</dbReference>
<feature type="domain" description="PEP-utilising enzyme mobile" evidence="20">
    <location>
        <begin position="156"/>
        <end position="228"/>
    </location>
</feature>
<dbReference type="PANTHER" id="PTHR46244:SF6">
    <property type="entry name" value="PHOSPHOENOLPYRUVATE-PROTEIN PHOSPHOTRANSFERASE"/>
    <property type="match status" value="1"/>
</dbReference>
<dbReference type="STRING" id="483547.GSUB_11015"/>
<feature type="binding site" evidence="18">
    <location>
        <position position="299"/>
    </location>
    <ligand>
        <name>phosphoenolpyruvate</name>
        <dbReference type="ChEBI" id="CHEBI:58702"/>
    </ligand>
</feature>
<dbReference type="KEGG" id="gsb:GSUB_11015"/>
<proteinExistence type="inferred from homology"/>
<dbReference type="GO" id="GO:0016301">
    <property type="term" value="F:kinase activity"/>
    <property type="evidence" value="ECO:0007669"/>
    <property type="project" value="UniProtKB-KW"/>
</dbReference>
<protein>
    <recommendedName>
        <fullName evidence="6 16">Phosphoenolpyruvate-protein phosphotransferase</fullName>
        <ecNumber evidence="5 16">2.7.3.9</ecNumber>
    </recommendedName>
    <alternativeName>
        <fullName evidence="15 16">Phosphotransferase system, enzyme I</fullName>
    </alternativeName>
</protein>
<evidence type="ECO:0000256" key="5">
    <source>
        <dbReference type="ARBA" id="ARBA00012232"/>
    </source>
</evidence>
<feature type="domain" description="Phosphotransferase system enzyme I N-terminal" evidence="22">
    <location>
        <begin position="7"/>
        <end position="129"/>
    </location>
</feature>
<dbReference type="AlphaFoldDB" id="A0A0B5FS66"/>
<dbReference type="SUPFAM" id="SSF47831">
    <property type="entry name" value="Enzyme I of the PEP:sugar phosphotransferase system HPr-binding (sub)domain"/>
    <property type="match status" value="1"/>
</dbReference>
<evidence type="ECO:0000256" key="9">
    <source>
        <dbReference type="ARBA" id="ARBA00022597"/>
    </source>
</evidence>
<keyword evidence="11 16" id="KW-0598">Phosphotransferase system</keyword>
<dbReference type="Proteomes" id="UP000035036">
    <property type="component" value="Chromosome"/>
</dbReference>
<evidence type="ECO:0000256" key="18">
    <source>
        <dbReference type="PIRSR" id="PIRSR000732-2"/>
    </source>
</evidence>
<dbReference type="InterPro" id="IPR036637">
    <property type="entry name" value="Phosphohistidine_dom_sf"/>
</dbReference>
<dbReference type="InterPro" id="IPR015813">
    <property type="entry name" value="Pyrv/PenolPyrv_kinase-like_dom"/>
</dbReference>
<evidence type="ECO:0000313" key="24">
    <source>
        <dbReference type="Proteomes" id="UP000035036"/>
    </source>
</evidence>
<feature type="domain" description="PEP-utilising enzyme C-terminal" evidence="21">
    <location>
        <begin position="254"/>
        <end position="544"/>
    </location>
</feature>
<organism evidence="23 24">
    <name type="scientific">Geoalkalibacter subterraneus</name>
    <dbReference type="NCBI Taxonomy" id="483547"/>
    <lineage>
        <taxon>Bacteria</taxon>
        <taxon>Pseudomonadati</taxon>
        <taxon>Thermodesulfobacteriota</taxon>
        <taxon>Desulfuromonadia</taxon>
        <taxon>Desulfuromonadales</taxon>
        <taxon>Geoalkalibacteraceae</taxon>
        <taxon>Geoalkalibacter</taxon>
    </lineage>
</organism>
<dbReference type="PIRSF" id="PIRSF000732">
    <property type="entry name" value="PTS_enzyme_I"/>
    <property type="match status" value="1"/>
</dbReference>
<keyword evidence="13 16" id="KW-0418">Kinase</keyword>
<dbReference type="InterPro" id="IPR008279">
    <property type="entry name" value="PEP-util_enz_mobile_dom"/>
</dbReference>
<dbReference type="InterPro" id="IPR024692">
    <property type="entry name" value="PTS_EI"/>
</dbReference>
<evidence type="ECO:0000256" key="4">
    <source>
        <dbReference type="ARBA" id="ARBA00007837"/>
    </source>
</evidence>
<dbReference type="EC" id="2.7.3.9" evidence="5 16"/>
<dbReference type="InterPro" id="IPR018274">
    <property type="entry name" value="PEP_util_AS"/>
</dbReference>
<evidence type="ECO:0000259" key="21">
    <source>
        <dbReference type="Pfam" id="PF02896"/>
    </source>
</evidence>
<dbReference type="InterPro" id="IPR006318">
    <property type="entry name" value="PTS_EI-like"/>
</dbReference>
<dbReference type="PRINTS" id="PR01736">
    <property type="entry name" value="PHPHTRNFRASE"/>
</dbReference>